<comment type="caution">
    <text evidence="2">The sequence shown here is derived from an EMBL/GenBank/DDBJ whole genome shotgun (WGS) entry which is preliminary data.</text>
</comment>
<feature type="chain" id="PRO_5017385755" description="PilC beta-propeller domain-containing protein" evidence="1">
    <location>
        <begin position="29"/>
        <end position="1413"/>
    </location>
</feature>
<dbReference type="OrthoDB" id="7156875at2"/>
<dbReference type="Proteomes" id="UP000273405">
    <property type="component" value="Unassembled WGS sequence"/>
</dbReference>
<accession>A0A3A8N7B9</accession>
<name>A0A3A8N7B9_9BACT</name>
<keyword evidence="3" id="KW-1185">Reference proteome</keyword>
<evidence type="ECO:0000313" key="3">
    <source>
        <dbReference type="Proteomes" id="UP000273405"/>
    </source>
</evidence>
<evidence type="ECO:0000256" key="1">
    <source>
        <dbReference type="SAM" id="SignalP"/>
    </source>
</evidence>
<proteinExistence type="predicted"/>
<keyword evidence="1" id="KW-0732">Signal</keyword>
<gene>
    <name evidence="2" type="ORF">D7X12_21115</name>
</gene>
<dbReference type="SUPFAM" id="SSF50998">
    <property type="entry name" value="Quinoprotein alcohol dehydrogenase-like"/>
    <property type="match status" value="1"/>
</dbReference>
<evidence type="ECO:0000313" key="2">
    <source>
        <dbReference type="EMBL" id="RKH40317.1"/>
    </source>
</evidence>
<reference evidence="3" key="1">
    <citation type="submission" date="2018-09" db="EMBL/GenBank/DDBJ databases">
        <authorList>
            <person name="Livingstone P.G."/>
            <person name="Whitworth D.E."/>
        </authorList>
    </citation>
    <scope>NUCLEOTIDE SEQUENCE [LARGE SCALE GENOMIC DNA]</scope>
    <source>
        <strain evidence="3">CA040B</strain>
    </source>
</reference>
<organism evidence="2 3">
    <name type="scientific">Corallococcus sicarius</name>
    <dbReference type="NCBI Taxonomy" id="2316726"/>
    <lineage>
        <taxon>Bacteria</taxon>
        <taxon>Pseudomonadati</taxon>
        <taxon>Myxococcota</taxon>
        <taxon>Myxococcia</taxon>
        <taxon>Myxococcales</taxon>
        <taxon>Cystobacterineae</taxon>
        <taxon>Myxococcaceae</taxon>
        <taxon>Corallococcus</taxon>
    </lineage>
</organism>
<dbReference type="EMBL" id="RAWG01000135">
    <property type="protein sequence ID" value="RKH40317.1"/>
    <property type="molecule type" value="Genomic_DNA"/>
</dbReference>
<feature type="signal peptide" evidence="1">
    <location>
        <begin position="1"/>
        <end position="28"/>
    </location>
</feature>
<dbReference type="Gene3D" id="2.140.10.10">
    <property type="entry name" value="Quinoprotein alcohol dehydrogenase-like superfamily"/>
    <property type="match status" value="1"/>
</dbReference>
<dbReference type="RefSeq" id="WP_120627079.1">
    <property type="nucleotide sequence ID" value="NZ_RAWG01000135.1"/>
</dbReference>
<sequence>MAHSLFGASSSRRALLGLALLVAVPASATDIVTFSQGSLIIPEQATFQQGCGSLSAYGLVWRLLQANEAGGVNAAHPVTVYLAIDDAKRSPNRCVPTNRHLPPTPNNGQWNDPSWNDGCDFHISNPSEAPVVQVPPLVPLPASGLFPASNIENFATNTIQARPNFAQATLNTASGFRDVQYMGASFIIDAKDAKHALDFLNSSAGPDAPNKFRTPCDCTTFTNGSGCFYVRMHQATIEFNAPIGRRLNRVPPKIALLDRHDNNPGDSSYVKGGMLDDYLRNAGLDFPGAGGCPQGTTSGCTLNGGNPGLIYDALHANADLISTATHKNGLLNAIDPATQKPRYRVFWAPHWQIGDSTRPEYSANGDGAVNQRENVLNNIAHFTDQRGNGLFAECASIWSYETSKRPDNTPMARSRFQGDTNFEINKLGGGATWDGRNCTDPDYLALAGSRPACMLYPNPGDPFSQMGDFRFNNVAGHTENYRAASYKPGVRRLAVSWEGYVNGERYDSATDVAVNVKRGHDFFSFNQKDNDPQKATVVYLAGHDFKGSVAGTRIVLNTLLNLGSEPLQSERTVSAPVTLDDTNGSDTNGSRALLFKTSYDAVSGYPPGVDTYTYAQGSHWVFPYYPGTLRAHSLIGGNALSTGENALADGTLWNADARMPLPGARNLFTYFGGEVKVNPVLGANRSAPHGVLQVGWKPEEVSGTRINANYGSAPNPGCVDVMMLSRATARDGTFRFDFVSGADGVCDLQQATQYTQQVGGSDFGLTDALLNKTRLANDFPEVAQMLQRVRGFCFATSTRRDGSGTPVLEPTDSQCNNDDADNRAHLGGFIHSSPVVVPASANIPDKVSPRPTVAYAAGLDGQLHAFYVSGGSSYDGPANGLQFPNEDATTRFKTDYARLFRQGSPPPPGTELWSFLPATQLAGLRNNTARVNSAPVVFDVFADFVGTGRREWHTVLVANVGQSGRDLFALDVTHPLKPVLLWHLVGSHFPTASAPHSVVALADRAQGGTNWTYTWDEDTSLFLLPPKADAGRKPSGLYDYSGLGGSRGLSVGVGRLGMEPVYAVFVASSSSGALEVTDSPGTPSKGIQVFAIDAATGQKLWQWQQAYTSGVDNSAPAAPTVSQDTSGASRLYVGDMEGRVWELDASTGVNVNVARMGPACSEASPCKYPAMDIGTLPPTSQPISTNVGLARIPQAVSAGSAFAGYPGKLVALVGTAGMDWVPDTVDSRLHALLLDQQLRLPLGMDGKRLDGSAITAGAAHTEADKYGVLQEPAPFPLVFRAPEHIYGNITIAGRTAYFSTAEQSVNDPMLLSGTVRGATYSIDLGNTTTTASTAAVRVPGTTLANYGGVAVYHRDNGTTSQDFVVGAEVSALHVTRIDNGSNEGASSPNKKDSVNGSNGVLYQLLNWSQRFFE</sequence>
<evidence type="ECO:0008006" key="4">
    <source>
        <dbReference type="Google" id="ProtNLM"/>
    </source>
</evidence>
<dbReference type="InterPro" id="IPR011047">
    <property type="entry name" value="Quinoprotein_ADH-like_sf"/>
</dbReference>
<protein>
    <recommendedName>
        <fullName evidence="4">PilC beta-propeller domain-containing protein</fullName>
    </recommendedName>
</protein>